<accession>A0A559MBC9</accession>
<keyword evidence="4" id="KW-0436">Ligase</keyword>
<keyword evidence="5" id="KW-1185">Reference proteome</keyword>
<dbReference type="EMBL" id="QGML01000932">
    <property type="protein sequence ID" value="TVY90246.1"/>
    <property type="molecule type" value="Genomic_DNA"/>
</dbReference>
<dbReference type="InterPro" id="IPR020845">
    <property type="entry name" value="AMP-binding_CS"/>
</dbReference>
<dbReference type="GO" id="GO:0016405">
    <property type="term" value="F:CoA-ligase activity"/>
    <property type="evidence" value="ECO:0007669"/>
    <property type="project" value="TreeGrafter"/>
</dbReference>
<gene>
    <name evidence="4" type="primary">azaF_1</name>
    <name evidence="4" type="ORF">LAWI1_G002800</name>
</gene>
<feature type="domain" description="AMP-dependent synthetase/ligase" evidence="2">
    <location>
        <begin position="103"/>
        <end position="421"/>
    </location>
</feature>
<reference evidence="4 5" key="1">
    <citation type="submission" date="2018-05" db="EMBL/GenBank/DDBJ databases">
        <title>Genome sequencing and assembly of the regulated plant pathogen Lachnellula willkommii and related sister species for the development of diagnostic species identification markers.</title>
        <authorList>
            <person name="Giroux E."/>
            <person name="Bilodeau G."/>
        </authorList>
    </citation>
    <scope>NUCLEOTIDE SEQUENCE [LARGE SCALE GENOMIC DNA]</scope>
    <source>
        <strain evidence="4 5">CBS 172.35</strain>
    </source>
</reference>
<dbReference type="Gene3D" id="3.30.300.30">
    <property type="match status" value="1"/>
</dbReference>
<evidence type="ECO:0000256" key="1">
    <source>
        <dbReference type="ARBA" id="ARBA00006432"/>
    </source>
</evidence>
<dbReference type="SUPFAM" id="SSF56801">
    <property type="entry name" value="Acetyl-CoA synthetase-like"/>
    <property type="match status" value="1"/>
</dbReference>
<dbReference type="AlphaFoldDB" id="A0A559MBC9"/>
<name>A0A559MBC9_9HELO</name>
<dbReference type="InterPro" id="IPR042099">
    <property type="entry name" value="ANL_N_sf"/>
</dbReference>
<dbReference type="Pfam" id="PF13193">
    <property type="entry name" value="AMP-binding_C"/>
    <property type="match status" value="1"/>
</dbReference>
<evidence type="ECO:0000259" key="2">
    <source>
        <dbReference type="Pfam" id="PF00501"/>
    </source>
</evidence>
<dbReference type="PROSITE" id="PS00455">
    <property type="entry name" value="AMP_BINDING"/>
    <property type="match status" value="1"/>
</dbReference>
<feature type="domain" description="AMP-binding enzyme C-terminal" evidence="3">
    <location>
        <begin position="471"/>
        <end position="552"/>
    </location>
</feature>
<dbReference type="PANTHER" id="PTHR24096:SF265">
    <property type="entry name" value="ENZYME, PUTATIVE (AFU_ORTHOLOGUE AFUA_5G14270)-RELATED"/>
    <property type="match status" value="1"/>
</dbReference>
<dbReference type="Proteomes" id="UP000315522">
    <property type="component" value="Unassembled WGS sequence"/>
</dbReference>
<proteinExistence type="inferred from homology"/>
<comment type="caution">
    <text evidence="4">The sequence shown here is derived from an EMBL/GenBank/DDBJ whole genome shotgun (WGS) entry which is preliminary data.</text>
</comment>
<dbReference type="Gene3D" id="3.40.50.12780">
    <property type="entry name" value="N-terminal domain of ligase-like"/>
    <property type="match status" value="1"/>
</dbReference>
<protein>
    <submittedName>
        <fullName evidence="4">Acyl-CoA ligase</fullName>
    </submittedName>
</protein>
<organism evidence="4 5">
    <name type="scientific">Lachnellula willkommii</name>
    <dbReference type="NCBI Taxonomy" id="215461"/>
    <lineage>
        <taxon>Eukaryota</taxon>
        <taxon>Fungi</taxon>
        <taxon>Dikarya</taxon>
        <taxon>Ascomycota</taxon>
        <taxon>Pezizomycotina</taxon>
        <taxon>Leotiomycetes</taxon>
        <taxon>Helotiales</taxon>
        <taxon>Lachnaceae</taxon>
        <taxon>Lachnellula</taxon>
    </lineage>
</organism>
<dbReference type="Pfam" id="PF00501">
    <property type="entry name" value="AMP-binding"/>
    <property type="match status" value="1"/>
</dbReference>
<comment type="similarity">
    <text evidence="1">Belongs to the ATP-dependent AMP-binding enzyme family.</text>
</comment>
<dbReference type="FunFam" id="3.30.300.30:FF:000007">
    <property type="entry name" value="4-coumarate--CoA ligase 2"/>
    <property type="match status" value="1"/>
</dbReference>
<evidence type="ECO:0000313" key="4">
    <source>
        <dbReference type="EMBL" id="TVY90246.1"/>
    </source>
</evidence>
<dbReference type="InterPro" id="IPR025110">
    <property type="entry name" value="AMP-bd_C"/>
</dbReference>
<dbReference type="InterPro" id="IPR045851">
    <property type="entry name" value="AMP-bd_C_sf"/>
</dbReference>
<dbReference type="InterPro" id="IPR000873">
    <property type="entry name" value="AMP-dep_synth/lig_dom"/>
</dbReference>
<evidence type="ECO:0000259" key="3">
    <source>
        <dbReference type="Pfam" id="PF13193"/>
    </source>
</evidence>
<evidence type="ECO:0000313" key="5">
    <source>
        <dbReference type="Proteomes" id="UP000315522"/>
    </source>
</evidence>
<dbReference type="PANTHER" id="PTHR24096">
    <property type="entry name" value="LONG-CHAIN-FATTY-ACID--COA LIGASE"/>
    <property type="match status" value="1"/>
</dbReference>
<sequence>MFESEKHIDIPTKDLPTFIFDGRKGTDLDVPVYLDAKNPCRLYTVRQARKAINGIVAGLRAVGLQKGDTVLVNSAGDVSSIPPEVREDSFGNLEFATCLKLTPEKIDYSILFLAIIAAGGIFTGSNPSYTPAEVANQVSKTDAKFIITQSAQLDKFTVVADECGIPRENVFVFNHGPETIPHGYKSWEYLLSHGEADWFTFDDKATCETTIAAFIMSSGTTGMPKAAAISHYNFLSEMTLGYDPEPKDFQVRRLLVLPQFATAAIYTNHCCPIRRREVAYVMPRYVLKEFLDFIEEYEITELSLVPPMVISIIQSPLATKKKFRSVRLAHGGAAPLGQEHQARFKALLPPTTPMTQLWGMTETSGLAIAFFYPEHDDTGSIGRLISNLQAKLIDDEGRDISAYDVRGELCLKGPTVMMGYHKRSNDDTIDAEGWLSTGDICYCDGKSKKWYIVDRKKDLIKVRGFQVAPPELEALLLRHPDITDAAVIGIPLASEGTELPRAYVVRRKENGREAKLSECDVKSFISGQVAAFKRLEGGVVFVDSIAKAASGKILKQELRKLVDREAKL</sequence>
<dbReference type="GO" id="GO:0019748">
    <property type="term" value="P:secondary metabolic process"/>
    <property type="evidence" value="ECO:0007669"/>
    <property type="project" value="TreeGrafter"/>
</dbReference>